<accession>A0A8H4B1B4</accession>
<keyword evidence="2" id="KW-1185">Reference proteome</keyword>
<dbReference type="AlphaFoldDB" id="A0A8H4B1B4"/>
<protein>
    <submittedName>
        <fullName evidence="1">Uncharacterized protein</fullName>
    </submittedName>
</protein>
<comment type="caution">
    <text evidence="1">The sequence shown here is derived from an EMBL/GenBank/DDBJ whole genome shotgun (WGS) entry which is preliminary data.</text>
</comment>
<organism evidence="1 2">
    <name type="scientific">Gigaspora margarita</name>
    <dbReference type="NCBI Taxonomy" id="4874"/>
    <lineage>
        <taxon>Eukaryota</taxon>
        <taxon>Fungi</taxon>
        <taxon>Fungi incertae sedis</taxon>
        <taxon>Mucoromycota</taxon>
        <taxon>Glomeromycotina</taxon>
        <taxon>Glomeromycetes</taxon>
        <taxon>Diversisporales</taxon>
        <taxon>Gigasporaceae</taxon>
        <taxon>Gigaspora</taxon>
    </lineage>
</organism>
<dbReference type="EMBL" id="WTPW01000067">
    <property type="protein sequence ID" value="KAF0552380.1"/>
    <property type="molecule type" value="Genomic_DNA"/>
</dbReference>
<evidence type="ECO:0000313" key="2">
    <source>
        <dbReference type="Proteomes" id="UP000439903"/>
    </source>
</evidence>
<name>A0A8H4B1B4_GIGMA</name>
<dbReference type="Proteomes" id="UP000439903">
    <property type="component" value="Unassembled WGS sequence"/>
</dbReference>
<gene>
    <name evidence="1" type="ORF">F8M41_021920</name>
</gene>
<proteinExistence type="predicted"/>
<evidence type="ECO:0000313" key="1">
    <source>
        <dbReference type="EMBL" id="KAF0552380.1"/>
    </source>
</evidence>
<reference evidence="1 2" key="1">
    <citation type="journal article" date="2019" name="Environ. Microbiol.">
        <title>At the nexus of three kingdoms: the genome of the mycorrhizal fungus Gigaspora margarita provides insights into plant, endobacterial and fungal interactions.</title>
        <authorList>
            <person name="Venice F."/>
            <person name="Ghignone S."/>
            <person name="Salvioli di Fossalunga A."/>
            <person name="Amselem J."/>
            <person name="Novero M."/>
            <person name="Xianan X."/>
            <person name="Sedzielewska Toro K."/>
            <person name="Morin E."/>
            <person name="Lipzen A."/>
            <person name="Grigoriev I.V."/>
            <person name="Henrissat B."/>
            <person name="Martin F.M."/>
            <person name="Bonfante P."/>
        </authorList>
    </citation>
    <scope>NUCLEOTIDE SEQUENCE [LARGE SCALE GENOMIC DNA]</scope>
    <source>
        <strain evidence="1 2">BEG34</strain>
    </source>
</reference>
<sequence>MENRRPAKNKYLPLFGGIYLDIRNNILIVNVKDLSIANDSDFDPFRHILSFRLVNNSLNELNTQLQSSIDLKLQQGWVNFCVYIDIEVNDVVLIPNIEHYDSWCSIFVIKTTSFTSISI</sequence>